<name>A0A915P373_9BILA</name>
<dbReference type="PROSITE" id="PS01186">
    <property type="entry name" value="EGF_2"/>
    <property type="match status" value="1"/>
</dbReference>
<evidence type="ECO:0000256" key="2">
    <source>
        <dbReference type="SAM" id="MobiDB-lite"/>
    </source>
</evidence>
<feature type="domain" description="EGF-like" evidence="3">
    <location>
        <begin position="1"/>
        <end position="38"/>
    </location>
</feature>
<comment type="caution">
    <text evidence="1">Lacks conserved residue(s) required for the propagation of feature annotation.</text>
</comment>
<dbReference type="SUPFAM" id="SSF57196">
    <property type="entry name" value="EGF/Laminin"/>
    <property type="match status" value="1"/>
</dbReference>
<evidence type="ECO:0000256" key="1">
    <source>
        <dbReference type="PROSITE-ProRule" id="PRU00076"/>
    </source>
</evidence>
<dbReference type="InterPro" id="IPR000742">
    <property type="entry name" value="EGF"/>
</dbReference>
<feature type="region of interest" description="Disordered" evidence="2">
    <location>
        <begin position="221"/>
        <end position="281"/>
    </location>
</feature>
<evidence type="ECO:0000259" key="3">
    <source>
        <dbReference type="PROSITE" id="PS50026"/>
    </source>
</evidence>
<keyword evidence="1" id="KW-0245">EGF-like domain</keyword>
<keyword evidence="4" id="KW-1185">Reference proteome</keyword>
<evidence type="ECO:0000313" key="4">
    <source>
        <dbReference type="Proteomes" id="UP000887560"/>
    </source>
</evidence>
<organism evidence="4 5">
    <name type="scientific">Meloidogyne floridensis</name>
    <dbReference type="NCBI Taxonomy" id="298350"/>
    <lineage>
        <taxon>Eukaryota</taxon>
        <taxon>Metazoa</taxon>
        <taxon>Ecdysozoa</taxon>
        <taxon>Nematoda</taxon>
        <taxon>Chromadorea</taxon>
        <taxon>Rhabditida</taxon>
        <taxon>Tylenchina</taxon>
        <taxon>Tylenchomorpha</taxon>
        <taxon>Tylenchoidea</taxon>
        <taxon>Meloidogynidae</taxon>
        <taxon>Meloidogyninae</taxon>
        <taxon>Meloidogyne</taxon>
    </lineage>
</organism>
<feature type="disulfide bond" evidence="1">
    <location>
        <begin position="28"/>
        <end position="37"/>
    </location>
</feature>
<dbReference type="PROSITE" id="PS50026">
    <property type="entry name" value="EGF_3"/>
    <property type="match status" value="1"/>
</dbReference>
<dbReference type="Gene3D" id="2.10.25.10">
    <property type="entry name" value="Laminin"/>
    <property type="match status" value="1"/>
</dbReference>
<evidence type="ECO:0000313" key="5">
    <source>
        <dbReference type="WBParaSite" id="scf7180000422149.g8435"/>
    </source>
</evidence>
<dbReference type="Proteomes" id="UP000887560">
    <property type="component" value="Unplaced"/>
</dbReference>
<dbReference type="AlphaFoldDB" id="A0A915P373"/>
<accession>A0A915P373</accession>
<dbReference type="WBParaSite" id="scf7180000422149.g8435">
    <property type="protein sequence ID" value="scf7180000422149.g8435"/>
    <property type="gene ID" value="scf7180000422149.g8435"/>
</dbReference>
<sequence>MNAVIRLCLNDGEPILLGQNSNEFRCECLTGFFGPFCEYQDTSQSIKEKPPIPTSTSLFSHSATNNLASITAGQQRGWETTFVNLLICNQQRPTPPPHYWAAMGVADELRQQNNDINSNQQQRSLTWLLPLTESGGEYTRRHLPLNTQQQQQRIRRRRRSVSPITEITVQLPTSICRGGRPIHSSRSVGGPIPLHQSQSLTLAEFHELLLRIQQEMQTRQHLEGIEQQRQQQQLNTSTNWETEQQSLSANQQNYHNDLPNNSLSTYTIEPPPSYNELTNQQ</sequence>
<protein>
    <submittedName>
        <fullName evidence="5">EGF-like domain-containing protein</fullName>
    </submittedName>
</protein>
<reference evidence="5" key="1">
    <citation type="submission" date="2022-11" db="UniProtKB">
        <authorList>
            <consortium name="WormBaseParasite"/>
        </authorList>
    </citation>
    <scope>IDENTIFICATION</scope>
</reference>
<proteinExistence type="predicted"/>
<dbReference type="PROSITE" id="PS00022">
    <property type="entry name" value="EGF_1"/>
    <property type="match status" value="1"/>
</dbReference>
<feature type="compositionally biased region" description="Polar residues" evidence="2">
    <location>
        <begin position="234"/>
        <end position="267"/>
    </location>
</feature>
<keyword evidence="1" id="KW-1015">Disulfide bond</keyword>